<protein>
    <submittedName>
        <fullName evidence="1">Genomic scaffold, ProqFM164S02</fullName>
    </submittedName>
</protein>
<name>W6Q102_PENRF</name>
<sequence length="180" mass="20505">MSNKRQVFVSLHHRDSPSLGGNRQRLGYAAYHWGILISPKNSKGLDCYAFDVSDGLILDPVNRLNCNEGYNWHFREKVNVDPTQGGHLIGMVMVGKVPHEAIDAQIYGLLKAIPLPQKGSRPEQNCVTWTKAVIYTLRENGFVEIFDIDRFMDKTLAFADQRIHRTKSTPDRINYTSRSM</sequence>
<evidence type="ECO:0000313" key="1">
    <source>
        <dbReference type="EMBL" id="CDM29990.1"/>
    </source>
</evidence>
<dbReference type="OMA" id="DCYAFDV"/>
<dbReference type="EMBL" id="HG792016">
    <property type="protein sequence ID" value="CDM29990.1"/>
    <property type="molecule type" value="Genomic_DNA"/>
</dbReference>
<reference evidence="1" key="1">
    <citation type="journal article" date="2014" name="Nat. Commun.">
        <title>Multiple recent horizontal transfers of a large genomic region in cheese making fungi.</title>
        <authorList>
            <person name="Cheeseman K."/>
            <person name="Ropars J."/>
            <person name="Renault P."/>
            <person name="Dupont J."/>
            <person name="Gouzy J."/>
            <person name="Branca A."/>
            <person name="Abraham A.L."/>
            <person name="Ceppi M."/>
            <person name="Conseiller E."/>
            <person name="Debuchy R."/>
            <person name="Malagnac F."/>
            <person name="Goarin A."/>
            <person name="Silar P."/>
            <person name="Lacoste S."/>
            <person name="Sallet E."/>
            <person name="Bensimon A."/>
            <person name="Giraud T."/>
            <person name="Brygoo Y."/>
        </authorList>
    </citation>
    <scope>NUCLEOTIDE SEQUENCE [LARGE SCALE GENOMIC DNA]</scope>
    <source>
        <strain evidence="1">FM164</strain>
    </source>
</reference>
<keyword evidence="2" id="KW-1185">Reference proteome</keyword>
<dbReference type="InterPro" id="IPR054208">
    <property type="entry name" value="DUF6914"/>
</dbReference>
<gene>
    <name evidence="1" type="ORF">PROQFM164_S02g000139</name>
</gene>
<dbReference type="Proteomes" id="UP000030686">
    <property type="component" value="Unassembled WGS sequence"/>
</dbReference>
<dbReference type="OrthoDB" id="4924482at2759"/>
<evidence type="ECO:0000313" key="2">
    <source>
        <dbReference type="Proteomes" id="UP000030686"/>
    </source>
</evidence>
<dbReference type="AlphaFoldDB" id="W6Q102"/>
<organism evidence="1 2">
    <name type="scientific">Penicillium roqueforti (strain FM164)</name>
    <dbReference type="NCBI Taxonomy" id="1365484"/>
    <lineage>
        <taxon>Eukaryota</taxon>
        <taxon>Fungi</taxon>
        <taxon>Dikarya</taxon>
        <taxon>Ascomycota</taxon>
        <taxon>Pezizomycotina</taxon>
        <taxon>Eurotiomycetes</taxon>
        <taxon>Eurotiomycetidae</taxon>
        <taxon>Eurotiales</taxon>
        <taxon>Aspergillaceae</taxon>
        <taxon>Penicillium</taxon>
    </lineage>
</organism>
<proteinExistence type="predicted"/>
<accession>W6Q102</accession>
<dbReference type="Pfam" id="PF21858">
    <property type="entry name" value="DUF6914"/>
    <property type="match status" value="1"/>
</dbReference>